<evidence type="ECO:0000256" key="3">
    <source>
        <dbReference type="ARBA" id="ARBA00023163"/>
    </source>
</evidence>
<dbReference type="InterPro" id="IPR009057">
    <property type="entry name" value="Homeodomain-like_sf"/>
</dbReference>
<dbReference type="SMART" id="SM00342">
    <property type="entry name" value="HTH_ARAC"/>
    <property type="match status" value="1"/>
</dbReference>
<evidence type="ECO:0000256" key="1">
    <source>
        <dbReference type="ARBA" id="ARBA00023015"/>
    </source>
</evidence>
<evidence type="ECO:0000259" key="4">
    <source>
        <dbReference type="PROSITE" id="PS01124"/>
    </source>
</evidence>
<evidence type="ECO:0000259" key="5">
    <source>
        <dbReference type="PROSITE" id="PS50983"/>
    </source>
</evidence>
<feature type="domain" description="Fe/B12 periplasmic-binding" evidence="5">
    <location>
        <begin position="259"/>
        <end position="528"/>
    </location>
</feature>
<dbReference type="PRINTS" id="PR00032">
    <property type="entry name" value="HTHARAC"/>
</dbReference>
<dbReference type="InterPro" id="IPR002491">
    <property type="entry name" value="ABC_transptr_periplasmic_BD"/>
</dbReference>
<dbReference type="Pfam" id="PF12833">
    <property type="entry name" value="HTH_18"/>
    <property type="match status" value="1"/>
</dbReference>
<protein>
    <recommendedName>
        <fullName evidence="8">AraC family transcriptional regulator</fullName>
    </recommendedName>
</protein>
<evidence type="ECO:0008006" key="8">
    <source>
        <dbReference type="Google" id="ProtNLM"/>
    </source>
</evidence>
<keyword evidence="2" id="KW-0238">DNA-binding</keyword>
<name>A0A229NXM7_9BACL</name>
<keyword evidence="3" id="KW-0804">Transcription</keyword>
<dbReference type="InterPro" id="IPR018060">
    <property type="entry name" value="HTH_AraC"/>
</dbReference>
<dbReference type="Pfam" id="PF01497">
    <property type="entry name" value="Peripla_BP_2"/>
    <property type="match status" value="1"/>
</dbReference>
<dbReference type="GO" id="GO:0003700">
    <property type="term" value="F:DNA-binding transcription factor activity"/>
    <property type="evidence" value="ECO:0007669"/>
    <property type="project" value="InterPro"/>
</dbReference>
<evidence type="ECO:0000256" key="2">
    <source>
        <dbReference type="ARBA" id="ARBA00023125"/>
    </source>
</evidence>
<dbReference type="GO" id="GO:0043565">
    <property type="term" value="F:sequence-specific DNA binding"/>
    <property type="evidence" value="ECO:0007669"/>
    <property type="project" value="InterPro"/>
</dbReference>
<dbReference type="RefSeq" id="WP_089525466.1">
    <property type="nucleotide sequence ID" value="NZ_NMUQ01000002.1"/>
</dbReference>
<evidence type="ECO:0000313" key="6">
    <source>
        <dbReference type="EMBL" id="OXM14650.1"/>
    </source>
</evidence>
<evidence type="ECO:0000313" key="7">
    <source>
        <dbReference type="Proteomes" id="UP000215145"/>
    </source>
</evidence>
<reference evidence="6 7" key="1">
    <citation type="submission" date="2017-07" db="EMBL/GenBank/DDBJ databases">
        <title>Paenibacillus herberti R33 genome sequencing and assembly.</title>
        <authorList>
            <person name="Su W."/>
        </authorList>
    </citation>
    <scope>NUCLEOTIDE SEQUENCE [LARGE SCALE GENOMIC DNA]</scope>
    <source>
        <strain evidence="6 7">R33</strain>
    </source>
</reference>
<dbReference type="SUPFAM" id="SSF53807">
    <property type="entry name" value="Helical backbone' metal receptor"/>
    <property type="match status" value="1"/>
</dbReference>
<dbReference type="SUPFAM" id="SSF46689">
    <property type="entry name" value="Homeodomain-like"/>
    <property type="match status" value="2"/>
</dbReference>
<keyword evidence="7" id="KW-1185">Reference proteome</keyword>
<feature type="domain" description="HTH araC/xylS-type" evidence="4">
    <location>
        <begin position="173"/>
        <end position="271"/>
    </location>
</feature>
<dbReference type="PROSITE" id="PS01124">
    <property type="entry name" value="HTH_ARAC_FAMILY_2"/>
    <property type="match status" value="1"/>
</dbReference>
<dbReference type="Proteomes" id="UP000215145">
    <property type="component" value="Unassembled WGS sequence"/>
</dbReference>
<comment type="caution">
    <text evidence="6">The sequence shown here is derived from an EMBL/GenBank/DDBJ whole genome shotgun (WGS) entry which is preliminary data.</text>
</comment>
<dbReference type="InterPro" id="IPR020449">
    <property type="entry name" value="Tscrpt_reg_AraC-type_HTH"/>
</dbReference>
<sequence length="535" mass="61164">MADHSREVSSLYMFSSVRKRSFPAAIGRKAYRIPVHMLCLVTEGEGILLLDGVLCRIYPLQLYLLVPGMMIEVPEQSVRFDYYGVFFEPLMITKTKHGLSVAKEMQQLGSFLPGPLPLAQPQRVLQHILQLQEDSKGVHKKDPTQLRIQLEELVYEVASDTPVLSTMKDQRIEKVITFMEQHFTDKISMNQMAAAGGISTVAFSKTFRKMTGIPPVEYLNHIRLMNAKKMLDEDHRRVKEIAAAVGFNSEFYFSRIFQRVVGVSPTVYMKRGQLKVAVASSLGFHNHLQALGIEAVQIVDLLQYPGMQDQEYQQLLAEQLRQLSNSEPELIIADHYHTEFRDSLKKIASTVYIDSDGWDWKQNFMKIAELMNREQEADVLLTRLQLRISDVGLALREAMGDDRLTIIQVNHRAIGIQGLANHPLNELIYSELGLKAGPDTPADEWRVELQPEWLDVLDAEHLFIHKHHLRAGSEAVYQRLAHTSSWSQITAVRLGNVRIIDNWFVHSWTLQGRQLIMEQLLDLFKNDKSGIIQNE</sequence>
<dbReference type="AlphaFoldDB" id="A0A229NXM7"/>
<dbReference type="InterPro" id="IPR018062">
    <property type="entry name" value="HTH_AraC-typ_CS"/>
</dbReference>
<dbReference type="PANTHER" id="PTHR43280:SF2">
    <property type="entry name" value="HTH-TYPE TRANSCRIPTIONAL REGULATOR EXSA"/>
    <property type="match status" value="1"/>
</dbReference>
<dbReference type="PROSITE" id="PS00041">
    <property type="entry name" value="HTH_ARAC_FAMILY_1"/>
    <property type="match status" value="1"/>
</dbReference>
<dbReference type="Gene3D" id="3.40.50.1980">
    <property type="entry name" value="Nitrogenase molybdenum iron protein domain"/>
    <property type="match status" value="2"/>
</dbReference>
<dbReference type="PANTHER" id="PTHR43280">
    <property type="entry name" value="ARAC-FAMILY TRANSCRIPTIONAL REGULATOR"/>
    <property type="match status" value="1"/>
</dbReference>
<proteinExistence type="predicted"/>
<dbReference type="EMBL" id="NMUQ01000002">
    <property type="protein sequence ID" value="OXM14650.1"/>
    <property type="molecule type" value="Genomic_DNA"/>
</dbReference>
<dbReference type="OrthoDB" id="9807321at2"/>
<dbReference type="PROSITE" id="PS50983">
    <property type="entry name" value="FE_B12_PBP"/>
    <property type="match status" value="1"/>
</dbReference>
<gene>
    <name evidence="6" type="ORF">CGZ75_17200</name>
</gene>
<organism evidence="6 7">
    <name type="scientific">Paenibacillus herberti</name>
    <dbReference type="NCBI Taxonomy" id="1619309"/>
    <lineage>
        <taxon>Bacteria</taxon>
        <taxon>Bacillati</taxon>
        <taxon>Bacillota</taxon>
        <taxon>Bacilli</taxon>
        <taxon>Bacillales</taxon>
        <taxon>Paenibacillaceae</taxon>
        <taxon>Paenibacillus</taxon>
    </lineage>
</organism>
<keyword evidence="1" id="KW-0805">Transcription regulation</keyword>
<accession>A0A229NXM7</accession>
<dbReference type="Gene3D" id="1.10.10.60">
    <property type="entry name" value="Homeodomain-like"/>
    <property type="match status" value="2"/>
</dbReference>